<dbReference type="SUPFAM" id="SSF52540">
    <property type="entry name" value="P-loop containing nucleoside triphosphate hydrolases"/>
    <property type="match status" value="1"/>
</dbReference>
<evidence type="ECO:0000259" key="10">
    <source>
        <dbReference type="PROSITE" id="PS51198"/>
    </source>
</evidence>
<proteinExistence type="predicted"/>
<dbReference type="InterPro" id="IPR027417">
    <property type="entry name" value="P-loop_NTPase"/>
</dbReference>
<comment type="caution">
    <text evidence="11">The sequence shown here is derived from an EMBL/GenBank/DDBJ whole genome shotgun (WGS) entry which is preliminary data.</text>
</comment>
<comment type="catalytic activity">
    <reaction evidence="6">
        <text>Couples ATP hydrolysis with the unwinding of duplex DNA by translocating in the 3'-5' direction.</text>
        <dbReference type="EC" id="5.6.2.4"/>
    </reaction>
</comment>
<sequence length="573" mass="68350">MRLIFQKRDLMIMMQQESSSNKQKFDYAFSILSDALENPPSIEADISDQTAQFLRNIELSEEQEKVAKMSSTHLLVKGTAGSGKSITLLTRMMQKMSEDFGKKFLFVSFNQELVKDAENRFKQSEYYEQLKSHHHTVHFYTFHELAYHLLKPIRKVRFFQTSHYNLNRNEDNVRGTMLRLMDLLETEEFKNLPSIHTIKRTRNTAFLYDEFSWMKGNGFITLEDYLNCERVGRGKLPNVSVKQRRTIFRLFEYYREDQKRDFYNRIDREDYALLVMENLHLILNKDKYDHIFIDEVQDLQPMQLRVLVNINKGTLTLSGDERQRIYKSSPFSYRALGINVQSGNNVVLKRNWRSTYQIMKLANSLQFSRSQEDSKYDDEKYFPRQGDKPIIQAFPDHTRMLNAVGNKILEIHERVPKATFAVIHRQHNTQQEQHMRTFLGRFFSIKTYIKKIDGPPEERKRGPEVFFLEAKTTKGLEFDYVFIIDFHKDFYPHRDEIENLKKKKTVTSRDFDDDKREIEEKEKRILYVSLTRTKQAVFLYFATQREPEELISSFVKDFNPRDYEAKGFRKTMV</sequence>
<protein>
    <recommendedName>
        <fullName evidence="7">DNA 3'-5' helicase</fullName>
        <ecNumber evidence="7">5.6.2.4</ecNumber>
    </recommendedName>
</protein>
<evidence type="ECO:0000256" key="5">
    <source>
        <dbReference type="ARBA" id="ARBA00023235"/>
    </source>
</evidence>
<dbReference type="Proteomes" id="UP000769780">
    <property type="component" value="Unassembled WGS sequence"/>
</dbReference>
<comment type="catalytic activity">
    <reaction evidence="8">
        <text>ATP + H2O = ADP + phosphate + H(+)</text>
        <dbReference type="Rhea" id="RHEA:13065"/>
        <dbReference type="ChEBI" id="CHEBI:15377"/>
        <dbReference type="ChEBI" id="CHEBI:15378"/>
        <dbReference type="ChEBI" id="CHEBI:30616"/>
        <dbReference type="ChEBI" id="CHEBI:43474"/>
        <dbReference type="ChEBI" id="CHEBI:456216"/>
        <dbReference type="EC" id="5.6.2.4"/>
    </reaction>
</comment>
<keyword evidence="4 9" id="KW-0067">ATP-binding</keyword>
<keyword evidence="3 9" id="KW-0347">Helicase</keyword>
<reference evidence="11 12" key="1">
    <citation type="submission" date="2020-07" db="EMBL/GenBank/DDBJ databases">
        <title>Fungal Genomes of the International Space Station.</title>
        <authorList>
            <person name="Seuylemezian A."/>
            <person name="Singh N.K."/>
            <person name="Wood J."/>
            <person name="Venkateswaran K."/>
        </authorList>
    </citation>
    <scope>NUCLEOTIDE SEQUENCE [LARGE SCALE GENOMIC DNA]</scope>
    <source>
        <strain evidence="11 12">PL-B2</strain>
    </source>
</reference>
<dbReference type="PANTHER" id="PTHR11070">
    <property type="entry name" value="UVRD / RECB / PCRA DNA HELICASE FAMILY MEMBER"/>
    <property type="match status" value="1"/>
</dbReference>
<dbReference type="Pfam" id="PF13361">
    <property type="entry name" value="UvrD_C"/>
    <property type="match status" value="1"/>
</dbReference>
<dbReference type="EMBL" id="JACWFH010000036">
    <property type="protein sequence ID" value="MBY0099455.1"/>
    <property type="molecule type" value="Genomic_DNA"/>
</dbReference>
<feature type="domain" description="UvrD-like helicase ATP-binding" evidence="10">
    <location>
        <begin position="57"/>
        <end position="355"/>
    </location>
</feature>
<evidence type="ECO:0000256" key="7">
    <source>
        <dbReference type="ARBA" id="ARBA00034808"/>
    </source>
</evidence>
<evidence type="ECO:0000256" key="9">
    <source>
        <dbReference type="PROSITE-ProRule" id="PRU00560"/>
    </source>
</evidence>
<dbReference type="PROSITE" id="PS51198">
    <property type="entry name" value="UVRD_HELICASE_ATP_BIND"/>
    <property type="match status" value="1"/>
</dbReference>
<keyword evidence="12" id="KW-1185">Reference proteome</keyword>
<evidence type="ECO:0000256" key="8">
    <source>
        <dbReference type="ARBA" id="ARBA00048988"/>
    </source>
</evidence>
<dbReference type="InterPro" id="IPR014016">
    <property type="entry name" value="UvrD-like_ATP-bd"/>
</dbReference>
<keyword evidence="2 9" id="KW-0378">Hydrolase</keyword>
<evidence type="ECO:0000256" key="4">
    <source>
        <dbReference type="ARBA" id="ARBA00022840"/>
    </source>
</evidence>
<organism evidence="11 12">
    <name type="scientific">Mesobacillus maritimus</name>
    <dbReference type="NCBI Taxonomy" id="1643336"/>
    <lineage>
        <taxon>Bacteria</taxon>
        <taxon>Bacillati</taxon>
        <taxon>Bacillota</taxon>
        <taxon>Bacilli</taxon>
        <taxon>Bacillales</taxon>
        <taxon>Bacillaceae</taxon>
        <taxon>Mesobacillus</taxon>
    </lineage>
</organism>
<evidence type="ECO:0000313" key="11">
    <source>
        <dbReference type="EMBL" id="MBY0099455.1"/>
    </source>
</evidence>
<evidence type="ECO:0000256" key="1">
    <source>
        <dbReference type="ARBA" id="ARBA00022741"/>
    </source>
</evidence>
<evidence type="ECO:0000313" key="12">
    <source>
        <dbReference type="Proteomes" id="UP000769780"/>
    </source>
</evidence>
<keyword evidence="5" id="KW-0413">Isomerase</keyword>
<keyword evidence="1 9" id="KW-0547">Nucleotide-binding</keyword>
<feature type="binding site" evidence="9">
    <location>
        <begin position="78"/>
        <end position="85"/>
    </location>
    <ligand>
        <name>ATP</name>
        <dbReference type="ChEBI" id="CHEBI:30616"/>
    </ligand>
</feature>
<evidence type="ECO:0000256" key="6">
    <source>
        <dbReference type="ARBA" id="ARBA00034617"/>
    </source>
</evidence>
<evidence type="ECO:0000256" key="3">
    <source>
        <dbReference type="ARBA" id="ARBA00022806"/>
    </source>
</evidence>
<dbReference type="GO" id="GO:0004386">
    <property type="term" value="F:helicase activity"/>
    <property type="evidence" value="ECO:0007669"/>
    <property type="project" value="UniProtKB-KW"/>
</dbReference>
<accession>A0ABS7KBJ6</accession>
<evidence type="ECO:0000256" key="2">
    <source>
        <dbReference type="ARBA" id="ARBA00022801"/>
    </source>
</evidence>
<gene>
    <name evidence="11" type="ORF">H0185_22050</name>
</gene>
<dbReference type="InterPro" id="IPR014017">
    <property type="entry name" value="DNA_helicase_UvrD-like_C"/>
</dbReference>
<name>A0ABS7KBJ6_9BACI</name>
<dbReference type="Pfam" id="PF00580">
    <property type="entry name" value="UvrD-helicase"/>
    <property type="match status" value="1"/>
</dbReference>
<dbReference type="InterPro" id="IPR000212">
    <property type="entry name" value="DNA_helicase_UvrD/REP"/>
</dbReference>
<dbReference type="PANTHER" id="PTHR11070:SF45">
    <property type="entry name" value="DNA 3'-5' HELICASE"/>
    <property type="match status" value="1"/>
</dbReference>
<dbReference type="EC" id="5.6.2.4" evidence="7"/>
<dbReference type="RefSeq" id="WP_221875670.1">
    <property type="nucleotide sequence ID" value="NZ_JACWFH010000036.1"/>
</dbReference>
<dbReference type="Gene3D" id="3.40.50.300">
    <property type="entry name" value="P-loop containing nucleotide triphosphate hydrolases"/>
    <property type="match status" value="3"/>
</dbReference>